<dbReference type="EMBL" id="CYXT01000005">
    <property type="protein sequence ID" value="CUM85172.1"/>
    <property type="molecule type" value="Genomic_DNA"/>
</dbReference>
<feature type="transmembrane region" description="Helical" evidence="1">
    <location>
        <begin position="97"/>
        <end position="115"/>
    </location>
</feature>
<dbReference type="Proteomes" id="UP000095553">
    <property type="component" value="Unassembled WGS sequence"/>
</dbReference>
<dbReference type="GO" id="GO:0004190">
    <property type="term" value="F:aspartic-type endopeptidase activity"/>
    <property type="evidence" value="ECO:0007669"/>
    <property type="project" value="InterPro"/>
</dbReference>
<dbReference type="InterPro" id="IPR005081">
    <property type="entry name" value="SpoIIGA"/>
</dbReference>
<evidence type="ECO:0000313" key="4">
    <source>
        <dbReference type="EMBL" id="CUQ17435.1"/>
    </source>
</evidence>
<evidence type="ECO:0000313" key="7">
    <source>
        <dbReference type="Proteomes" id="UP000095598"/>
    </source>
</evidence>
<dbReference type="EMBL" id="CZAU01000048">
    <property type="protein sequence ID" value="CUQ17435.1"/>
    <property type="molecule type" value="Genomic_DNA"/>
</dbReference>
<evidence type="ECO:0000313" key="5">
    <source>
        <dbReference type="Proteomes" id="UP000095553"/>
    </source>
</evidence>
<feature type="transmembrane region" description="Helical" evidence="1">
    <location>
        <begin position="20"/>
        <end position="40"/>
    </location>
</feature>
<evidence type="ECO:0000313" key="2">
    <source>
        <dbReference type="EMBL" id="CUM85172.1"/>
    </source>
</evidence>
<dbReference type="Proteomes" id="UP000095598">
    <property type="component" value="Unassembled WGS sequence"/>
</dbReference>
<evidence type="ECO:0000313" key="3">
    <source>
        <dbReference type="EMBL" id="CUM88867.1"/>
    </source>
</evidence>
<name>A0A174UCI3_ANAHA</name>
<keyword evidence="1" id="KW-0472">Membrane</keyword>
<reference evidence="5 6" key="1">
    <citation type="submission" date="2015-09" db="EMBL/GenBank/DDBJ databases">
        <authorList>
            <consortium name="Pathogen Informatics"/>
        </authorList>
    </citation>
    <scope>NUCLEOTIDE SEQUENCE [LARGE SCALE GENOMIC DNA]</scope>
    <source>
        <strain evidence="2 7">2789STDY5608868</strain>
        <strain evidence="4 6">2789STDY5834908</strain>
        <strain evidence="3 5">2789STDY5834959</strain>
    </source>
</reference>
<dbReference type="GO" id="GO:0006508">
    <property type="term" value="P:proteolysis"/>
    <property type="evidence" value="ECO:0007669"/>
    <property type="project" value="InterPro"/>
</dbReference>
<gene>
    <name evidence="2" type="ORF">ERS852425_01019</name>
    <name evidence="4" type="ORF">ERS852520_03279</name>
    <name evidence="3" type="ORF">ERS852571_01169</name>
</gene>
<evidence type="ECO:0000313" key="6">
    <source>
        <dbReference type="Proteomes" id="UP000095564"/>
    </source>
</evidence>
<dbReference type="Proteomes" id="UP000095564">
    <property type="component" value="Unassembled WGS sequence"/>
</dbReference>
<proteinExistence type="predicted"/>
<evidence type="ECO:0000256" key="1">
    <source>
        <dbReference type="SAM" id="Phobius"/>
    </source>
</evidence>
<accession>A0A174UCI3</accession>
<dbReference type="EMBL" id="CYXY01000006">
    <property type="protein sequence ID" value="CUM88867.1"/>
    <property type="molecule type" value="Genomic_DNA"/>
</dbReference>
<keyword evidence="1" id="KW-0812">Transmembrane</keyword>
<feature type="transmembrane region" description="Helical" evidence="1">
    <location>
        <begin position="46"/>
        <end position="66"/>
    </location>
</feature>
<protein>
    <submittedName>
        <fullName evidence="4">Sigma-E processing peptidase SpoIIGA</fullName>
    </submittedName>
</protein>
<feature type="transmembrane region" description="Helical" evidence="1">
    <location>
        <begin position="73"/>
        <end position="91"/>
    </location>
</feature>
<dbReference type="PROSITE" id="PS51257">
    <property type="entry name" value="PROKAR_LIPOPROTEIN"/>
    <property type="match status" value="1"/>
</dbReference>
<sequence>MIAFQLKLLEWIIHKKMKFYKIFAASIFGSFSGCLILQLYDEDHGLKLGLMIISIVMTVKISCAFPMKKAWKYSVYLLVLSLFTGGIFTMIKSQIILPWLILATASCMLVRYLYVSAVKDMNHDKESFYQVEFKILHKKLEVCAFLDTGNFLYEPVSQMPVCILEEETFLKYFHEPLFKMIEKQEAEGIRMIPYQSVGREHGMMPAVMANDMKITKEDRIIEHKKAVIAISKVSLSKWGAYEMLLHPDLIKNGR</sequence>
<dbReference type="AlphaFoldDB" id="A0A174UCI3"/>
<keyword evidence="1" id="KW-1133">Transmembrane helix</keyword>
<dbReference type="GO" id="GO:0030436">
    <property type="term" value="P:asexual sporulation"/>
    <property type="evidence" value="ECO:0007669"/>
    <property type="project" value="InterPro"/>
</dbReference>
<dbReference type="Pfam" id="PF03419">
    <property type="entry name" value="Peptidase_U4"/>
    <property type="match status" value="1"/>
</dbReference>
<organism evidence="4 6">
    <name type="scientific">Anaerostipes hadrus</name>
    <dbReference type="NCBI Taxonomy" id="649756"/>
    <lineage>
        <taxon>Bacteria</taxon>
        <taxon>Bacillati</taxon>
        <taxon>Bacillota</taxon>
        <taxon>Clostridia</taxon>
        <taxon>Lachnospirales</taxon>
        <taxon>Lachnospiraceae</taxon>
        <taxon>Anaerostipes</taxon>
    </lineage>
</organism>